<accession>A0A915PDM6</accession>
<protein>
    <submittedName>
        <fullName evidence="4">Uncharacterized protein</fullName>
    </submittedName>
</protein>
<feature type="compositionally biased region" description="Basic and acidic residues" evidence="1">
    <location>
        <begin position="663"/>
        <end position="689"/>
    </location>
</feature>
<feature type="transmembrane region" description="Helical" evidence="2">
    <location>
        <begin position="103"/>
        <end position="133"/>
    </location>
</feature>
<keyword evidence="3" id="KW-1185">Reference proteome</keyword>
<dbReference type="PANTHER" id="PTHR23021:SF11">
    <property type="entry name" value="SERPENTINE RECEPTOR, CLASS T"/>
    <property type="match status" value="1"/>
</dbReference>
<feature type="transmembrane region" description="Helical" evidence="2">
    <location>
        <begin position="460"/>
        <end position="483"/>
    </location>
</feature>
<feature type="region of interest" description="Disordered" evidence="1">
    <location>
        <begin position="663"/>
        <end position="699"/>
    </location>
</feature>
<feature type="transmembrane region" description="Helical" evidence="2">
    <location>
        <begin position="224"/>
        <end position="246"/>
    </location>
</feature>
<evidence type="ECO:0000313" key="4">
    <source>
        <dbReference type="WBParaSite" id="scf7180000424239.g12627"/>
    </source>
</evidence>
<dbReference type="InterPro" id="IPR019425">
    <property type="entry name" value="7TM_GPCR_serpentine_rcpt_Srt"/>
</dbReference>
<dbReference type="WBParaSite" id="scf7180000424239.g12627">
    <property type="protein sequence ID" value="scf7180000424239.g12627"/>
    <property type="gene ID" value="scf7180000424239.g12627"/>
</dbReference>
<evidence type="ECO:0000313" key="3">
    <source>
        <dbReference type="Proteomes" id="UP000887560"/>
    </source>
</evidence>
<proteinExistence type="predicted"/>
<name>A0A915PDM6_9BILA</name>
<feature type="transmembrane region" description="Helical" evidence="2">
    <location>
        <begin position="313"/>
        <end position="329"/>
    </location>
</feature>
<feature type="transmembrane region" description="Helical" evidence="2">
    <location>
        <begin position="50"/>
        <end position="67"/>
    </location>
</feature>
<evidence type="ECO:0000256" key="2">
    <source>
        <dbReference type="SAM" id="Phobius"/>
    </source>
</evidence>
<keyword evidence="2" id="KW-0812">Transmembrane</keyword>
<feature type="transmembrane region" description="Helical" evidence="2">
    <location>
        <begin position="194"/>
        <end position="218"/>
    </location>
</feature>
<keyword evidence="2" id="KW-1133">Transmembrane helix</keyword>
<organism evidence="3 4">
    <name type="scientific">Meloidogyne floridensis</name>
    <dbReference type="NCBI Taxonomy" id="298350"/>
    <lineage>
        <taxon>Eukaryota</taxon>
        <taxon>Metazoa</taxon>
        <taxon>Ecdysozoa</taxon>
        <taxon>Nematoda</taxon>
        <taxon>Chromadorea</taxon>
        <taxon>Rhabditida</taxon>
        <taxon>Tylenchina</taxon>
        <taxon>Tylenchomorpha</taxon>
        <taxon>Tylenchoidea</taxon>
        <taxon>Meloidogynidae</taxon>
        <taxon>Meloidogyninae</taxon>
        <taxon>Meloidogyne</taxon>
    </lineage>
</organism>
<dbReference type="AlphaFoldDB" id="A0A915PDM6"/>
<dbReference type="Pfam" id="PF10321">
    <property type="entry name" value="7TM_GPCR_Srt"/>
    <property type="match status" value="1"/>
</dbReference>
<dbReference type="Proteomes" id="UP000887560">
    <property type="component" value="Unplaced"/>
</dbReference>
<reference evidence="4" key="1">
    <citation type="submission" date="2022-11" db="UniProtKB">
        <authorList>
            <consortium name="WormBaseParasite"/>
        </authorList>
    </citation>
    <scope>IDENTIFICATION</scope>
</reference>
<dbReference type="PANTHER" id="PTHR23021">
    <property type="entry name" value="SERPENTINE RECEPTOR, CLASS T"/>
    <property type="match status" value="1"/>
</dbReference>
<evidence type="ECO:0000256" key="1">
    <source>
        <dbReference type="SAM" id="MobiDB-lite"/>
    </source>
</evidence>
<keyword evidence="2" id="KW-0472">Membrane</keyword>
<dbReference type="SUPFAM" id="SSF81321">
    <property type="entry name" value="Family A G protein-coupled receptor-like"/>
    <property type="match status" value="1"/>
</dbReference>
<sequence length="699" mass="81083">MDVFLFKRSEYERRYTCENVTVGQLPLKQRQSLILGSKTMIMFIFYHSPCYKLLFYIGIVDIIGLWITGFETALFGLLGFVYCSSPVLMYISGCFACGRRTLLWLMAITLYGFCWLFYATPALFTGIHFSWFFNPYVGGYKNTTENYVCVFDAFHNITMAIFLPLVYGGFLIAHFAYKRTRFANTKISKTDIEIIIQVFIISLLNFGAATLFILMNHVQITEPYIIVTQFFWFHVHGFPPIIYIILNKTIRNDCKKFFLPKSISNYINSQGQITTEFDTKGLDLALSGESVKLPPIQSRVAPVNFEMKEIMEAFLNYLFILFAITFTFVNNQNVDETESTTENVSVAPAGVKTRKIYKLGRDPKELKAEVDPLSTEVRWKRVNLSDVSNDTLNTDGFINVACYTELKAAPEKLYNKAFRFDVQKIFEKTNKHCVIHVPCRFATLVFRPYVAGEIFEFKQIIVIILKRLIIALFALCGIIRRIFTCQWIRRNQQRIGELPTFITNKKENLTEFTGGWSSWNENPSAVLTTDTSSQIEEYRKQMQANLLAARSAKKKFNPSQNSGNSGNNLQKVVIEPDLFDEIQPQVKAPKRLLIRQSQNEQQRNLFEMRDCDTPIEEMFNERPGELGQLVENHIDNEDVSNWLSDEDNINFEQLNSVEQEQKRREREMRKQQRQTEHSKQLENKRRLLEQKQMGSSKAL</sequence>
<feature type="transmembrane region" description="Helical" evidence="2">
    <location>
        <begin position="73"/>
        <end position="91"/>
    </location>
</feature>
<feature type="transmembrane region" description="Helical" evidence="2">
    <location>
        <begin position="153"/>
        <end position="173"/>
    </location>
</feature>